<feature type="signal peptide" evidence="1">
    <location>
        <begin position="1"/>
        <end position="16"/>
    </location>
</feature>
<keyword evidence="3" id="KW-1185">Reference proteome</keyword>
<protein>
    <recommendedName>
        <fullName evidence="4">Peptidase S1 domain-containing protein</fullName>
    </recommendedName>
</protein>
<keyword evidence="1" id="KW-0732">Signal</keyword>
<dbReference type="PANTHER" id="PTHR34005:SF2">
    <property type="entry name" value="DUF4817 DOMAIN-CONTAINING PROTEIN-RELATED"/>
    <property type="match status" value="1"/>
</dbReference>
<dbReference type="PANTHER" id="PTHR34005">
    <property type="entry name" value="PROTEIN CBG15054-RELATED"/>
    <property type="match status" value="1"/>
</dbReference>
<proteinExistence type="predicted"/>
<evidence type="ECO:0000313" key="3">
    <source>
        <dbReference type="Proteomes" id="UP000230233"/>
    </source>
</evidence>
<gene>
    <name evidence="2" type="primary">Cnig_chr_III.g8789</name>
    <name evidence="2" type="ORF">B9Z55_008789</name>
</gene>
<name>A0A2G5UP42_9PELO</name>
<sequence length="384" mass="44444">MKVVLIYFICLLMVKSENSIFSKLTFEENQQRLERCGRQNLSVTDTNQAYNWVVRLTKQDYVTRSNDIWDYPGFLGVLVSNRHIIFGHRRAWNFDFKEEFGFKNNCRDGVPLLSPDEGYRYHVEFVGFSKRISDKRYYYGNCNETDGIIIVELQDKVDFPEACFPVKGKHGNWSVEDYDGNDVYENGLNTGQGKDAVVMANIEKTRPLTNVLTFDGNINECPNSLNVTSKYCYTSDQADILAENIPTLPCSQPLFHRNDLEQYFFIGLGHRWDREKKQLPFHDFRKEIDVICDLLGVCPPPPTTTAAEKTTTTTTVATTTVTVTTTTVTTTTTDHVPEFLFDEEARDFEEPYNKTSRRRKGAENYGKFWILGIIIFLEMNYFYE</sequence>
<comment type="caution">
    <text evidence="2">The sequence shown here is derived from an EMBL/GenBank/DDBJ whole genome shotgun (WGS) entry which is preliminary data.</text>
</comment>
<reference evidence="3" key="1">
    <citation type="submission" date="2017-10" db="EMBL/GenBank/DDBJ databases">
        <title>Rapid genome shrinkage in a self-fertile nematode reveals novel sperm competition proteins.</title>
        <authorList>
            <person name="Yin D."/>
            <person name="Schwarz E.M."/>
            <person name="Thomas C.G."/>
            <person name="Felde R.L."/>
            <person name="Korf I.F."/>
            <person name="Cutter A.D."/>
            <person name="Schartner C.M."/>
            <person name="Ralston E.J."/>
            <person name="Meyer B.J."/>
            <person name="Haag E.S."/>
        </authorList>
    </citation>
    <scope>NUCLEOTIDE SEQUENCE [LARGE SCALE GENOMIC DNA]</scope>
    <source>
        <strain evidence="3">JU1422</strain>
    </source>
</reference>
<organism evidence="2 3">
    <name type="scientific">Caenorhabditis nigoni</name>
    <dbReference type="NCBI Taxonomy" id="1611254"/>
    <lineage>
        <taxon>Eukaryota</taxon>
        <taxon>Metazoa</taxon>
        <taxon>Ecdysozoa</taxon>
        <taxon>Nematoda</taxon>
        <taxon>Chromadorea</taxon>
        <taxon>Rhabditida</taxon>
        <taxon>Rhabditina</taxon>
        <taxon>Rhabditomorpha</taxon>
        <taxon>Rhabditoidea</taxon>
        <taxon>Rhabditidae</taxon>
        <taxon>Peloderinae</taxon>
        <taxon>Caenorhabditis</taxon>
    </lineage>
</organism>
<accession>A0A2G5UP42</accession>
<feature type="chain" id="PRO_5013922617" description="Peptidase S1 domain-containing protein" evidence="1">
    <location>
        <begin position="17"/>
        <end position="384"/>
    </location>
</feature>
<dbReference type="Proteomes" id="UP000230233">
    <property type="component" value="Chromosome III"/>
</dbReference>
<dbReference type="InterPro" id="IPR005514">
    <property type="entry name" value="DUF316"/>
</dbReference>
<evidence type="ECO:0000256" key="1">
    <source>
        <dbReference type="SAM" id="SignalP"/>
    </source>
</evidence>
<dbReference type="EMBL" id="PDUG01000003">
    <property type="protein sequence ID" value="PIC41334.1"/>
    <property type="molecule type" value="Genomic_DNA"/>
</dbReference>
<evidence type="ECO:0008006" key="4">
    <source>
        <dbReference type="Google" id="ProtNLM"/>
    </source>
</evidence>
<evidence type="ECO:0000313" key="2">
    <source>
        <dbReference type="EMBL" id="PIC41334.1"/>
    </source>
</evidence>
<dbReference type="Pfam" id="PF03761">
    <property type="entry name" value="DUF316"/>
    <property type="match status" value="1"/>
</dbReference>
<dbReference type="AlphaFoldDB" id="A0A2G5UP42"/>